<keyword evidence="12" id="KW-1185">Reference proteome</keyword>
<dbReference type="PROSITE" id="PS50885">
    <property type="entry name" value="HAMP"/>
    <property type="match status" value="1"/>
</dbReference>
<dbReference type="InterPro" id="IPR004089">
    <property type="entry name" value="MCPsignal_dom"/>
</dbReference>
<keyword evidence="2" id="KW-0997">Cell inner membrane</keyword>
<feature type="region of interest" description="Disordered" evidence="6">
    <location>
        <begin position="520"/>
        <end position="539"/>
    </location>
</feature>
<sequence length="816" mass="88236">MQKRKRIAFVLPLVIVTLVFIATLVSGGLAYWQASIDLTAAAESKLIALREGRTNALETYLDSIDGDLDVVAASGEAVRALRDFTLAFEGLAADSAAPVTDVLQRAYITENTYPTGEKDRLNTAPGDTAYDRVHAKYHRWFRTLQRDRDYYDVFLVSPEGDVVYTVFKEFDFATNLTTGQWSRSGLAQVFNEVAADPDRDTPAFVDFAPYAPSNDAPASFIARPVHDGDGTFLGVLAFQMPIGRINAIMHIEAGMGETGESYVVGPDRLMRSDSRFSEASTILERRVSTEASEAALAGRVGVTHALDYRGEPVVSAFGPLDIHGVRWAVLTEIDAAEVLAPVTRMLWFLLLSGLGILVLVGIAGLLFSRRITRPISAMTATMGRLADGDLSVDVPARDRSDEIGDMAKAVEVFKENGQRIRQMQAEEEAQNRRNNRRVRAEMFALTNALDEEVRGSIAGVQTQVNRMLEAAIQMTEAMAVSEGGAAAAARSSRDSSSNVEAVAAASEEMASSIAEISRQVSRASDTSHRASNEANETNDRVQGLATAARDIGEVVNLITDIAKQTNLLALNATIEAARAGEAGKGFAVVANEVKSLAHQTEKATEDIARQIGAIQTSSEDVVEAIEGFVRVIGEINEITSSVSAAVEEQSAATGEISQNAQQAAQSTQDASRNIADVSSSTEVTGGHARDVKQSATDVGDQIKQMLQDLERIIRSGSEEERETHTLRTINVAVTADLGAGDQRSCLLQDVSFSGLAMLDRRLQVERGRTLRVRIPDLGSVEAVVVTETSTHTHIRLDIAEGRARDLERFVRAHLRT</sequence>
<dbReference type="PANTHER" id="PTHR32089:SF112">
    <property type="entry name" value="LYSOZYME-LIKE PROTEIN-RELATED"/>
    <property type="match status" value="1"/>
</dbReference>
<dbReference type="PROSITE" id="PS50111">
    <property type="entry name" value="CHEMOTAXIS_TRANSDUC_2"/>
    <property type="match status" value="1"/>
</dbReference>
<dbReference type="GO" id="GO:0007165">
    <property type="term" value="P:signal transduction"/>
    <property type="evidence" value="ECO:0007669"/>
    <property type="project" value="UniProtKB-KW"/>
</dbReference>
<evidence type="ECO:0000256" key="2">
    <source>
        <dbReference type="ARBA" id="ARBA00022519"/>
    </source>
</evidence>
<evidence type="ECO:0000256" key="1">
    <source>
        <dbReference type="ARBA" id="ARBA00004429"/>
    </source>
</evidence>
<reference evidence="11 12" key="1">
    <citation type="submission" date="2019-10" db="EMBL/GenBank/DDBJ databases">
        <title>Draft whole-genome sequence of the purple nonsulfur photosynthetic bacterium Roseospira navarrensis DSM 15114.</title>
        <authorList>
            <person name="Kyndt J.A."/>
            <person name="Meyer T.E."/>
        </authorList>
    </citation>
    <scope>NUCLEOTIDE SEQUENCE [LARGE SCALE GENOMIC DNA]</scope>
    <source>
        <strain evidence="11 12">DSM 15114</strain>
    </source>
</reference>
<keyword evidence="3 5" id="KW-0807">Transducer</keyword>
<dbReference type="InterPro" id="IPR003660">
    <property type="entry name" value="HAMP_dom"/>
</dbReference>
<comment type="similarity">
    <text evidence="4">Belongs to the methyl-accepting chemotaxis (MCP) protein family.</text>
</comment>
<evidence type="ECO:0000313" key="12">
    <source>
        <dbReference type="Proteomes" id="UP000434582"/>
    </source>
</evidence>
<dbReference type="SMART" id="SM00304">
    <property type="entry name" value="HAMP"/>
    <property type="match status" value="1"/>
</dbReference>
<dbReference type="InterPro" id="IPR000727">
    <property type="entry name" value="T_SNARE_dom"/>
</dbReference>
<dbReference type="CDD" id="cd06225">
    <property type="entry name" value="HAMP"/>
    <property type="match status" value="1"/>
</dbReference>
<dbReference type="Proteomes" id="UP000434582">
    <property type="component" value="Unassembled WGS sequence"/>
</dbReference>
<comment type="subcellular location">
    <subcellularLocation>
        <location evidence="1">Cell inner membrane</location>
        <topology evidence="1">Multi-pass membrane protein</topology>
    </subcellularLocation>
</comment>
<feature type="domain" description="T-SNARE coiled-coil homology" evidence="9">
    <location>
        <begin position="615"/>
        <end position="677"/>
    </location>
</feature>
<dbReference type="Pfam" id="PF00672">
    <property type="entry name" value="HAMP"/>
    <property type="match status" value="1"/>
</dbReference>
<dbReference type="Gene3D" id="1.10.287.950">
    <property type="entry name" value="Methyl-accepting chemotaxis protein"/>
    <property type="match status" value="1"/>
</dbReference>
<accession>A0A7X1ZHD2</accession>
<dbReference type="Gene3D" id="3.30.450.20">
    <property type="entry name" value="PAS domain"/>
    <property type="match status" value="1"/>
</dbReference>
<feature type="domain" description="Methyl-accepting transducer" evidence="8">
    <location>
        <begin position="463"/>
        <end position="685"/>
    </location>
</feature>
<dbReference type="Gene3D" id="1.10.8.500">
    <property type="entry name" value="HAMP domain in histidine kinase"/>
    <property type="match status" value="1"/>
</dbReference>
<evidence type="ECO:0000256" key="4">
    <source>
        <dbReference type="ARBA" id="ARBA00029447"/>
    </source>
</evidence>
<dbReference type="AlphaFoldDB" id="A0A7X1ZHD2"/>
<dbReference type="PANTHER" id="PTHR32089">
    <property type="entry name" value="METHYL-ACCEPTING CHEMOTAXIS PROTEIN MCPB"/>
    <property type="match status" value="1"/>
</dbReference>
<dbReference type="PROSITE" id="PS50192">
    <property type="entry name" value="T_SNARE"/>
    <property type="match status" value="1"/>
</dbReference>
<protein>
    <submittedName>
        <fullName evidence="11">HAMP domain-containing protein</fullName>
    </submittedName>
</protein>
<dbReference type="RefSeq" id="WP_153346594.1">
    <property type="nucleotide sequence ID" value="NZ_WIVE01000085.1"/>
</dbReference>
<keyword evidence="7" id="KW-0812">Transmembrane</keyword>
<evidence type="ECO:0000256" key="6">
    <source>
        <dbReference type="SAM" id="MobiDB-lite"/>
    </source>
</evidence>
<feature type="transmembrane region" description="Helical" evidence="7">
    <location>
        <begin position="345"/>
        <end position="368"/>
    </location>
</feature>
<evidence type="ECO:0000259" key="9">
    <source>
        <dbReference type="PROSITE" id="PS50192"/>
    </source>
</evidence>
<dbReference type="OrthoDB" id="315417at2"/>
<evidence type="ECO:0000259" key="10">
    <source>
        <dbReference type="PROSITE" id="PS50885"/>
    </source>
</evidence>
<keyword evidence="7" id="KW-1133">Transmembrane helix</keyword>
<dbReference type="EMBL" id="WIVE01000085">
    <property type="protein sequence ID" value="MQX38283.1"/>
    <property type="molecule type" value="Genomic_DNA"/>
</dbReference>
<evidence type="ECO:0000256" key="5">
    <source>
        <dbReference type="PROSITE-ProRule" id="PRU00284"/>
    </source>
</evidence>
<proteinExistence type="inferred from homology"/>
<evidence type="ECO:0000256" key="7">
    <source>
        <dbReference type="SAM" id="Phobius"/>
    </source>
</evidence>
<gene>
    <name evidence="11" type="ORF">GHC57_17340</name>
</gene>
<feature type="compositionally biased region" description="Low complexity" evidence="6">
    <location>
        <begin position="656"/>
        <end position="671"/>
    </location>
</feature>
<feature type="domain" description="HAMP" evidence="10">
    <location>
        <begin position="369"/>
        <end position="422"/>
    </location>
</feature>
<evidence type="ECO:0000256" key="3">
    <source>
        <dbReference type="ARBA" id="ARBA00023224"/>
    </source>
</evidence>
<evidence type="ECO:0000313" key="11">
    <source>
        <dbReference type="EMBL" id="MQX38283.1"/>
    </source>
</evidence>
<name>A0A7X1ZHD2_9PROT</name>
<dbReference type="Pfam" id="PF00015">
    <property type="entry name" value="MCPsignal"/>
    <property type="match status" value="1"/>
</dbReference>
<organism evidence="11 12">
    <name type="scientific">Roseospira navarrensis</name>
    <dbReference type="NCBI Taxonomy" id="140058"/>
    <lineage>
        <taxon>Bacteria</taxon>
        <taxon>Pseudomonadati</taxon>
        <taxon>Pseudomonadota</taxon>
        <taxon>Alphaproteobacteria</taxon>
        <taxon>Rhodospirillales</taxon>
        <taxon>Rhodospirillaceae</taxon>
        <taxon>Roseospira</taxon>
    </lineage>
</organism>
<keyword evidence="7" id="KW-0472">Membrane</keyword>
<evidence type="ECO:0000259" key="8">
    <source>
        <dbReference type="PROSITE" id="PS50111"/>
    </source>
</evidence>
<dbReference type="SUPFAM" id="SSF58104">
    <property type="entry name" value="Methyl-accepting chemotaxis protein (MCP) signaling domain"/>
    <property type="match status" value="1"/>
</dbReference>
<comment type="caution">
    <text evidence="11">The sequence shown here is derived from an EMBL/GenBank/DDBJ whole genome shotgun (WGS) entry which is preliminary data.</text>
</comment>
<feature type="region of interest" description="Disordered" evidence="6">
    <location>
        <begin position="656"/>
        <end position="697"/>
    </location>
</feature>
<dbReference type="GO" id="GO:0005886">
    <property type="term" value="C:plasma membrane"/>
    <property type="evidence" value="ECO:0007669"/>
    <property type="project" value="UniProtKB-SubCell"/>
</dbReference>
<keyword evidence="2" id="KW-1003">Cell membrane</keyword>
<dbReference type="SMART" id="SM00283">
    <property type="entry name" value="MA"/>
    <property type="match status" value="1"/>
</dbReference>